<organism evidence="1 2">
    <name type="scientific">Stephania yunnanensis</name>
    <dbReference type="NCBI Taxonomy" id="152371"/>
    <lineage>
        <taxon>Eukaryota</taxon>
        <taxon>Viridiplantae</taxon>
        <taxon>Streptophyta</taxon>
        <taxon>Embryophyta</taxon>
        <taxon>Tracheophyta</taxon>
        <taxon>Spermatophyta</taxon>
        <taxon>Magnoliopsida</taxon>
        <taxon>Ranunculales</taxon>
        <taxon>Menispermaceae</taxon>
        <taxon>Menispermoideae</taxon>
        <taxon>Cissampelideae</taxon>
        <taxon>Stephania</taxon>
    </lineage>
</organism>
<dbReference type="GO" id="GO:0044550">
    <property type="term" value="P:secondary metabolite biosynthetic process"/>
    <property type="evidence" value="ECO:0007669"/>
    <property type="project" value="UniProtKB-ARBA"/>
</dbReference>
<dbReference type="EMBL" id="JBBNAF010000004">
    <property type="protein sequence ID" value="KAK9151804.1"/>
    <property type="molecule type" value="Genomic_DNA"/>
</dbReference>
<dbReference type="InterPro" id="IPR036396">
    <property type="entry name" value="Cyt_P450_sf"/>
</dbReference>
<dbReference type="SUPFAM" id="SSF48264">
    <property type="entry name" value="Cytochrome P450"/>
    <property type="match status" value="1"/>
</dbReference>
<comment type="caution">
    <text evidence="1">The sequence shown here is derived from an EMBL/GenBank/DDBJ whole genome shotgun (WGS) entry which is preliminary data.</text>
</comment>
<dbReference type="GO" id="GO:0020037">
    <property type="term" value="F:heme binding"/>
    <property type="evidence" value="ECO:0007669"/>
    <property type="project" value="InterPro"/>
</dbReference>
<gene>
    <name evidence="1" type="ORF">Syun_010113</name>
</gene>
<reference evidence="1 2" key="1">
    <citation type="submission" date="2024-01" db="EMBL/GenBank/DDBJ databases">
        <title>Genome assemblies of Stephania.</title>
        <authorList>
            <person name="Yang L."/>
        </authorList>
    </citation>
    <scope>NUCLEOTIDE SEQUENCE [LARGE SCALE GENOMIC DNA]</scope>
    <source>
        <strain evidence="1">YNDBR</strain>
        <tissue evidence="1">Leaf</tissue>
    </source>
</reference>
<accession>A0AAP0KHR8</accession>
<dbReference type="Proteomes" id="UP001420932">
    <property type="component" value="Unassembled WGS sequence"/>
</dbReference>
<name>A0AAP0KHR8_9MAGN</name>
<keyword evidence="2" id="KW-1185">Reference proteome</keyword>
<proteinExistence type="predicted"/>
<evidence type="ECO:0000313" key="2">
    <source>
        <dbReference type="Proteomes" id="UP001420932"/>
    </source>
</evidence>
<dbReference type="AlphaFoldDB" id="A0AAP0KHR8"/>
<evidence type="ECO:0008006" key="3">
    <source>
        <dbReference type="Google" id="ProtNLM"/>
    </source>
</evidence>
<dbReference type="Gene3D" id="1.10.630.10">
    <property type="entry name" value="Cytochrome P450"/>
    <property type="match status" value="1"/>
</dbReference>
<dbReference type="InterPro" id="IPR001128">
    <property type="entry name" value="Cyt_P450"/>
</dbReference>
<sequence>MVADIVGEKIKDLEQGQVPANEGGAPVVSEKDIVDNVMLVMVAGYDTSSVLITFMVRLLANDPDVYAAMVHGKYGQYF</sequence>
<dbReference type="GO" id="GO:0016705">
    <property type="term" value="F:oxidoreductase activity, acting on paired donors, with incorporation or reduction of molecular oxygen"/>
    <property type="evidence" value="ECO:0007669"/>
    <property type="project" value="InterPro"/>
</dbReference>
<dbReference type="GO" id="GO:0005506">
    <property type="term" value="F:iron ion binding"/>
    <property type="evidence" value="ECO:0007669"/>
    <property type="project" value="InterPro"/>
</dbReference>
<dbReference type="GO" id="GO:0004497">
    <property type="term" value="F:monooxygenase activity"/>
    <property type="evidence" value="ECO:0007669"/>
    <property type="project" value="InterPro"/>
</dbReference>
<dbReference type="Pfam" id="PF00067">
    <property type="entry name" value="p450"/>
    <property type="match status" value="1"/>
</dbReference>
<protein>
    <recommendedName>
        <fullName evidence="3">Cytochrome P450</fullName>
    </recommendedName>
</protein>
<evidence type="ECO:0000313" key="1">
    <source>
        <dbReference type="EMBL" id="KAK9151804.1"/>
    </source>
</evidence>